<dbReference type="Proteomes" id="UP000027361">
    <property type="component" value="Unassembled WGS sequence"/>
</dbReference>
<sequence>MSDAPLSISNEPYMLSPEQITSFEQQGFLILRDFLADTSSVQTLRQWTQQVHDWPLVKGKWMPYQEKISDGRMVLTRTENYSPFHPGFNALFRGDRLMGVLKQLSGEEMILFKEKINYKLPKAGGFDAHQDAPAYTHAGALKHLTVNIAVDKATLENGCLEVVPGSHRMNIPVGSDNCIPKDWEDANEWILVPLKPGDVLIFGSYLAHRSGPNSSSNPRAAIYATFNAVSDGGDRFAEYYINRRAEWPPMHEREEGKDYSLGALRYGFGSPMTGATQHSRMQTELFGATVSQAGVSAKIA</sequence>
<accession>A0A066WRF1</accession>
<dbReference type="Pfam" id="PF05721">
    <property type="entry name" value="PhyH"/>
    <property type="match status" value="1"/>
</dbReference>
<gene>
    <name evidence="3" type="ORF">K437DRAFT_2787</name>
</gene>
<dbReference type="Gene3D" id="2.60.120.620">
    <property type="entry name" value="q2cbj1_9rhob like domain"/>
    <property type="match status" value="1"/>
</dbReference>
<evidence type="ECO:0000256" key="2">
    <source>
        <dbReference type="ARBA" id="ARBA00005830"/>
    </source>
</evidence>
<reference evidence="3 4" key="1">
    <citation type="submission" date="2014-05" db="EMBL/GenBank/DDBJ databases">
        <title>Draft genome sequence of a rare smut relative, Tilletiaria anomala UBC 951.</title>
        <authorList>
            <consortium name="DOE Joint Genome Institute"/>
            <person name="Toome M."/>
            <person name="Kuo A."/>
            <person name="Henrissat B."/>
            <person name="Lipzen A."/>
            <person name="Tritt A."/>
            <person name="Yoshinaga Y."/>
            <person name="Zane M."/>
            <person name="Barry K."/>
            <person name="Grigoriev I.V."/>
            <person name="Spatafora J.W."/>
            <person name="Aimea M.C."/>
        </authorList>
    </citation>
    <scope>NUCLEOTIDE SEQUENCE [LARGE SCALE GENOMIC DNA]</scope>
    <source>
        <strain evidence="3 4">UBC 951</strain>
    </source>
</reference>
<dbReference type="InterPro" id="IPR008775">
    <property type="entry name" value="Phytyl_CoA_dOase-like"/>
</dbReference>
<dbReference type="OrthoDB" id="445007at2759"/>
<dbReference type="STRING" id="1037660.A0A066WRF1"/>
<dbReference type="OMA" id="EWPATHM"/>
<evidence type="ECO:0000256" key="1">
    <source>
        <dbReference type="ARBA" id="ARBA00001962"/>
    </source>
</evidence>
<dbReference type="GO" id="GO:0046872">
    <property type="term" value="F:metal ion binding"/>
    <property type="evidence" value="ECO:0007669"/>
    <property type="project" value="UniProtKB-ARBA"/>
</dbReference>
<dbReference type="EMBL" id="JMSN01000001">
    <property type="protein sequence ID" value="KDN53584.1"/>
    <property type="molecule type" value="Genomic_DNA"/>
</dbReference>
<keyword evidence="4" id="KW-1185">Reference proteome</keyword>
<comment type="cofactor">
    <cofactor evidence="1">
        <name>Fe cation</name>
        <dbReference type="ChEBI" id="CHEBI:24875"/>
    </cofactor>
</comment>
<dbReference type="PANTHER" id="PTHR20883:SF48">
    <property type="entry name" value="ECTOINE DIOXYGENASE"/>
    <property type="match status" value="1"/>
</dbReference>
<evidence type="ECO:0000313" key="4">
    <source>
        <dbReference type="Proteomes" id="UP000027361"/>
    </source>
</evidence>
<dbReference type="AlphaFoldDB" id="A0A066WRF1"/>
<dbReference type="PANTHER" id="PTHR20883">
    <property type="entry name" value="PHYTANOYL-COA DIOXYGENASE DOMAIN CONTAINING 1"/>
    <property type="match status" value="1"/>
</dbReference>
<dbReference type="SUPFAM" id="SSF51197">
    <property type="entry name" value="Clavaminate synthase-like"/>
    <property type="match status" value="1"/>
</dbReference>
<comment type="caution">
    <text evidence="3">The sequence shown here is derived from an EMBL/GenBank/DDBJ whole genome shotgun (WGS) entry which is preliminary data.</text>
</comment>
<dbReference type="GeneID" id="25266860"/>
<dbReference type="HOGENOM" id="CLU_048953_10_0_1"/>
<organism evidence="3 4">
    <name type="scientific">Tilletiaria anomala (strain ATCC 24038 / CBS 436.72 / UBC 951)</name>
    <dbReference type="NCBI Taxonomy" id="1037660"/>
    <lineage>
        <taxon>Eukaryota</taxon>
        <taxon>Fungi</taxon>
        <taxon>Dikarya</taxon>
        <taxon>Basidiomycota</taxon>
        <taxon>Ustilaginomycotina</taxon>
        <taxon>Exobasidiomycetes</taxon>
        <taxon>Georgefischeriales</taxon>
        <taxon>Tilletiariaceae</taxon>
        <taxon>Tilletiaria</taxon>
    </lineage>
</organism>
<name>A0A066WRF1_TILAU</name>
<proteinExistence type="inferred from homology"/>
<dbReference type="InParanoid" id="A0A066WRF1"/>
<protein>
    <submittedName>
        <fullName evidence="3">PhyH-domain-containing protein</fullName>
    </submittedName>
</protein>
<dbReference type="GO" id="GO:0016491">
    <property type="term" value="F:oxidoreductase activity"/>
    <property type="evidence" value="ECO:0007669"/>
    <property type="project" value="UniProtKB-ARBA"/>
</dbReference>
<evidence type="ECO:0000313" key="3">
    <source>
        <dbReference type="EMBL" id="KDN53584.1"/>
    </source>
</evidence>
<dbReference type="RefSeq" id="XP_013246357.1">
    <property type="nucleotide sequence ID" value="XM_013390903.1"/>
</dbReference>
<comment type="similarity">
    <text evidence="2">Belongs to the PhyH family.</text>
</comment>